<dbReference type="PANTHER" id="PTHR11384:SF59">
    <property type="entry name" value="LYSOSOMAL COBALAMIN TRANSPORTER ABCD4"/>
    <property type="match status" value="1"/>
</dbReference>
<dbReference type="KEGG" id="moz:MoryE10_23930"/>
<evidence type="ECO:0000256" key="2">
    <source>
        <dbReference type="ARBA" id="ARBA00022448"/>
    </source>
</evidence>
<keyword evidence="5 6" id="KW-0472">Membrane</keyword>
<keyword evidence="8" id="KW-0067">ATP-binding</keyword>
<feature type="domain" description="ABC transmembrane type-1" evidence="7">
    <location>
        <begin position="41"/>
        <end position="323"/>
    </location>
</feature>
<reference evidence="8" key="1">
    <citation type="submission" date="2019-06" db="EMBL/GenBank/DDBJ databases">
        <title>Complete genome sequence of Methylogaea oryzae strain JCM16910.</title>
        <authorList>
            <person name="Asakawa S."/>
        </authorList>
    </citation>
    <scope>NUCLEOTIDE SEQUENCE</scope>
    <source>
        <strain evidence="8">E10</strain>
    </source>
</reference>
<dbReference type="Proteomes" id="UP000824988">
    <property type="component" value="Chromosome"/>
</dbReference>
<dbReference type="PROSITE" id="PS50929">
    <property type="entry name" value="ABC_TM1F"/>
    <property type="match status" value="1"/>
</dbReference>
<keyword evidence="3 6" id="KW-0812">Transmembrane</keyword>
<evidence type="ECO:0000256" key="6">
    <source>
        <dbReference type="SAM" id="Phobius"/>
    </source>
</evidence>
<comment type="subcellular location">
    <subcellularLocation>
        <location evidence="1">Membrane</location>
        <topology evidence="1">Multi-pass membrane protein</topology>
    </subcellularLocation>
</comment>
<dbReference type="InterPro" id="IPR050835">
    <property type="entry name" value="ABC_transporter_sub-D"/>
</dbReference>
<keyword evidence="2" id="KW-0813">Transport</keyword>
<accession>A0A8D4VSK1</accession>
<keyword evidence="9" id="KW-1185">Reference proteome</keyword>
<dbReference type="PANTHER" id="PTHR11384">
    <property type="entry name" value="ATP-BINDING CASSETTE, SUB-FAMILY D MEMBER"/>
    <property type="match status" value="1"/>
</dbReference>
<dbReference type="GO" id="GO:0005524">
    <property type="term" value="F:ATP binding"/>
    <property type="evidence" value="ECO:0007669"/>
    <property type="project" value="UniProtKB-KW"/>
</dbReference>
<feature type="transmembrane region" description="Helical" evidence="6">
    <location>
        <begin position="294"/>
        <end position="315"/>
    </location>
</feature>
<dbReference type="Pfam" id="PF06472">
    <property type="entry name" value="ABC_membrane_2"/>
    <property type="match status" value="1"/>
</dbReference>
<evidence type="ECO:0000313" key="9">
    <source>
        <dbReference type="Proteomes" id="UP000824988"/>
    </source>
</evidence>
<feature type="transmembrane region" description="Helical" evidence="6">
    <location>
        <begin position="271"/>
        <end position="288"/>
    </location>
</feature>
<dbReference type="RefSeq" id="WP_221047169.1">
    <property type="nucleotide sequence ID" value="NZ_AP019782.1"/>
</dbReference>
<feature type="transmembrane region" description="Helical" evidence="6">
    <location>
        <begin position="79"/>
        <end position="98"/>
    </location>
</feature>
<evidence type="ECO:0000256" key="4">
    <source>
        <dbReference type="ARBA" id="ARBA00022989"/>
    </source>
</evidence>
<dbReference type="GO" id="GO:0016020">
    <property type="term" value="C:membrane"/>
    <property type="evidence" value="ECO:0007669"/>
    <property type="project" value="UniProtKB-SubCell"/>
</dbReference>
<sequence>MDPQQIPYLHIDQTTWRRLAGEVKAFAASEVGGRAKGFFMLLLALLLAISGLNVFGSYVGRDFMTAIEHRDKSGFIGQALIYVGVFAASTAVGAYLRFYEERLGLTWREWLTKRLVDQYLSHGIYYRLESEGELENPDQRIAEDVRVFTATTLSFVLMIFNSSITVLAFSGVLWSISPTLFVVAVLYAVGGSYGMFVLGRSLAGLNYRQLDKEANFRAELIHVRENADSVALLHREERLKARLRRRIDDLVGNFTNIIFVNRKLGFYSIGYNYLVQIIPALVVAPLFIGGAAPFGVIAQSAIAFVHLVGAFSLIVTNFPSLSSYTAVVARLGSLREAVEGGAGIAACGAGEPEAIEVCECGEGDRLEYEGLTLLSSQDGRCLVKDLTVVIPYGTRLLVVGPNEEAKQALFRATASMWADGSGKIVRPEPTQLYFLPERPYMPPGTLRDLLIRTGTEASVTEERIVDTLRSLKLEPVLKRVGGFDTQQDWDDVLSLSEQQLMAFARLFLAAPRFVFLDRIRTTLDLDGEAMVLKLLKESAITYLSLGRSRHGKRDSDDKLKNYDAVLELAEDGSWALRRVKGGEIVA</sequence>
<protein>
    <submittedName>
        <fullName evidence="8">ABC transporter ATP-binding protein</fullName>
    </submittedName>
</protein>
<name>A0A8D4VSK1_9GAMM</name>
<evidence type="ECO:0000259" key="7">
    <source>
        <dbReference type="PROSITE" id="PS50929"/>
    </source>
</evidence>
<proteinExistence type="predicted"/>
<evidence type="ECO:0000256" key="5">
    <source>
        <dbReference type="ARBA" id="ARBA00023136"/>
    </source>
</evidence>
<dbReference type="AlphaFoldDB" id="A0A8D4VSK1"/>
<evidence type="ECO:0000313" key="8">
    <source>
        <dbReference type="EMBL" id="BBL71787.1"/>
    </source>
</evidence>
<keyword evidence="8" id="KW-0547">Nucleotide-binding</keyword>
<evidence type="ECO:0000256" key="1">
    <source>
        <dbReference type="ARBA" id="ARBA00004141"/>
    </source>
</evidence>
<dbReference type="GO" id="GO:0140359">
    <property type="term" value="F:ABC-type transporter activity"/>
    <property type="evidence" value="ECO:0007669"/>
    <property type="project" value="InterPro"/>
</dbReference>
<feature type="transmembrane region" description="Helical" evidence="6">
    <location>
        <begin position="147"/>
        <end position="174"/>
    </location>
</feature>
<feature type="transmembrane region" description="Helical" evidence="6">
    <location>
        <begin position="180"/>
        <end position="199"/>
    </location>
</feature>
<evidence type="ECO:0000256" key="3">
    <source>
        <dbReference type="ARBA" id="ARBA00022692"/>
    </source>
</evidence>
<gene>
    <name evidence="8" type="ORF">MoryE10_23930</name>
</gene>
<feature type="transmembrane region" description="Helical" evidence="6">
    <location>
        <begin position="38"/>
        <end position="59"/>
    </location>
</feature>
<dbReference type="InterPro" id="IPR011527">
    <property type="entry name" value="ABC1_TM_dom"/>
</dbReference>
<keyword evidence="4 6" id="KW-1133">Transmembrane helix</keyword>
<dbReference type="EMBL" id="AP019782">
    <property type="protein sequence ID" value="BBL71787.1"/>
    <property type="molecule type" value="Genomic_DNA"/>
</dbReference>
<organism evidence="8 9">
    <name type="scientific">Methylogaea oryzae</name>
    <dbReference type="NCBI Taxonomy" id="1295382"/>
    <lineage>
        <taxon>Bacteria</taxon>
        <taxon>Pseudomonadati</taxon>
        <taxon>Pseudomonadota</taxon>
        <taxon>Gammaproteobacteria</taxon>
        <taxon>Methylococcales</taxon>
        <taxon>Methylococcaceae</taxon>
        <taxon>Methylogaea</taxon>
    </lineage>
</organism>